<proteinExistence type="predicted"/>
<accession>A0A401SUQ3</accession>
<dbReference type="OrthoDB" id="9867140at2759"/>
<keyword evidence="3" id="KW-1185">Reference proteome</keyword>
<organism evidence="2 3">
    <name type="scientific">Chiloscyllium punctatum</name>
    <name type="common">Brownbanded bambooshark</name>
    <name type="synonym">Hemiscyllium punctatum</name>
    <dbReference type="NCBI Taxonomy" id="137246"/>
    <lineage>
        <taxon>Eukaryota</taxon>
        <taxon>Metazoa</taxon>
        <taxon>Chordata</taxon>
        <taxon>Craniata</taxon>
        <taxon>Vertebrata</taxon>
        <taxon>Chondrichthyes</taxon>
        <taxon>Elasmobranchii</taxon>
        <taxon>Galeomorphii</taxon>
        <taxon>Galeoidea</taxon>
        <taxon>Orectolobiformes</taxon>
        <taxon>Hemiscylliidae</taxon>
        <taxon>Chiloscyllium</taxon>
    </lineage>
</organism>
<comment type="caution">
    <text evidence="2">The sequence shown here is derived from an EMBL/GenBank/DDBJ whole genome shotgun (WGS) entry which is preliminary data.</text>
</comment>
<feature type="region of interest" description="Disordered" evidence="1">
    <location>
        <begin position="55"/>
        <end position="118"/>
    </location>
</feature>
<dbReference type="EMBL" id="BEZZ01000567">
    <property type="protein sequence ID" value="GCC34086.1"/>
    <property type="molecule type" value="Genomic_DNA"/>
</dbReference>
<feature type="compositionally biased region" description="Low complexity" evidence="1">
    <location>
        <begin position="55"/>
        <end position="73"/>
    </location>
</feature>
<reference evidence="2 3" key="1">
    <citation type="journal article" date="2018" name="Nat. Ecol. Evol.">
        <title>Shark genomes provide insights into elasmobranch evolution and the origin of vertebrates.</title>
        <authorList>
            <person name="Hara Y"/>
            <person name="Yamaguchi K"/>
            <person name="Onimaru K"/>
            <person name="Kadota M"/>
            <person name="Koyanagi M"/>
            <person name="Keeley SD"/>
            <person name="Tatsumi K"/>
            <person name="Tanaka K"/>
            <person name="Motone F"/>
            <person name="Kageyama Y"/>
            <person name="Nozu R"/>
            <person name="Adachi N"/>
            <person name="Nishimura O"/>
            <person name="Nakagawa R"/>
            <person name="Tanegashima C"/>
            <person name="Kiyatake I"/>
            <person name="Matsumoto R"/>
            <person name="Murakumo K"/>
            <person name="Nishida K"/>
            <person name="Terakita A"/>
            <person name="Kuratani S"/>
            <person name="Sato K"/>
            <person name="Hyodo S Kuraku.S."/>
        </authorList>
    </citation>
    <scope>NUCLEOTIDE SEQUENCE [LARGE SCALE GENOMIC DNA]</scope>
</reference>
<dbReference type="Proteomes" id="UP000287033">
    <property type="component" value="Unassembled WGS sequence"/>
</dbReference>
<evidence type="ECO:0000256" key="1">
    <source>
        <dbReference type="SAM" id="MobiDB-lite"/>
    </source>
</evidence>
<dbReference type="STRING" id="137246.A0A401SUQ3"/>
<sequence>MAEGRRIWDKEDDLPVYLARPGTSAQIPRQKYGGMFCSVEGAYESKTLDFDALSVGRRSSRSASGASKSQGSRDNAETPGDAVRESPQATERGPGVQIITSNDKERLQNQSDPQPDGEIFVNNSLVSWINIQSRPVGVPFNRTVAGHSRREVSS</sequence>
<evidence type="ECO:0000313" key="2">
    <source>
        <dbReference type="EMBL" id="GCC34086.1"/>
    </source>
</evidence>
<protein>
    <submittedName>
        <fullName evidence="2">Uncharacterized protein</fullName>
    </submittedName>
</protein>
<evidence type="ECO:0000313" key="3">
    <source>
        <dbReference type="Proteomes" id="UP000287033"/>
    </source>
</evidence>
<name>A0A401SUQ3_CHIPU</name>
<gene>
    <name evidence="2" type="ORF">chiPu_0012559</name>
</gene>
<dbReference type="AlphaFoldDB" id="A0A401SUQ3"/>